<dbReference type="RefSeq" id="WP_378976382.1">
    <property type="nucleotide sequence ID" value="NZ_JBHTBJ010000046.1"/>
</dbReference>
<dbReference type="Proteomes" id="UP001596548">
    <property type="component" value="Unassembled WGS sequence"/>
</dbReference>
<organism evidence="1 2">
    <name type="scientific">Paractinoplanes rhizophilus</name>
    <dbReference type="NCBI Taxonomy" id="1416877"/>
    <lineage>
        <taxon>Bacteria</taxon>
        <taxon>Bacillati</taxon>
        <taxon>Actinomycetota</taxon>
        <taxon>Actinomycetes</taxon>
        <taxon>Micromonosporales</taxon>
        <taxon>Micromonosporaceae</taxon>
        <taxon>Paractinoplanes</taxon>
    </lineage>
</organism>
<reference evidence="2" key="1">
    <citation type="journal article" date="2019" name="Int. J. Syst. Evol. Microbiol.">
        <title>The Global Catalogue of Microorganisms (GCM) 10K type strain sequencing project: providing services to taxonomists for standard genome sequencing and annotation.</title>
        <authorList>
            <consortium name="The Broad Institute Genomics Platform"/>
            <consortium name="The Broad Institute Genome Sequencing Center for Infectious Disease"/>
            <person name="Wu L."/>
            <person name="Ma J."/>
        </authorList>
    </citation>
    <scope>NUCLEOTIDE SEQUENCE [LARGE SCALE GENOMIC DNA]</scope>
    <source>
        <strain evidence="2">XZYJT-10</strain>
    </source>
</reference>
<sequence length="972" mass="105119">MTATPIPPCWSNAEIQVAAQVDAGGLEFGDPAADAVFSAVHQTVPLARVAKGGAREPVTEAEVLADLCQPLVSNEPLIRFITGIAGRGKSHFVRWLRVHTPPRNDWHIVYIEKRNTSLRRIIEQVIDGIDAPSATSLRASLARAASRVTTVPEAMLALLNHLHRLVEFDDTPIIQNLSGSDLAEIRARVARLIGDYTFKQQLSRSGGPIERIAKLAKDGHEPGRDVNAEDLHLTEADLKVDPEEFLDAGTDIQRRVRDLTMNRSFRAAAAAILDYYLPRAAADVFTGSSTDLLQVFEDVRGELARRNQQLVLFVEDLVLLHGIDAQLAQALTIPARHDLCRIRAVIAVTTGYLDDRYATFAERGVHYTMDVDLAAVDVGDLRSFVGRYLNAGRVGREELAAAASTGAPTPNKCTDCVYRDRCHPVFGVTREGYGLFPFNSAAVDHLVALASPRSFDPRNILRMVIREPLAIAEAELSTPGRFPSARFGASLTPTRMSVPVELRDTIARQSNSAQAEISLRAFYAANPPAADDGLLPIAAVFGVALTELAADDDSDIQPIAEPAPKGPAPASEIDKWVAGSRLAGSTTQKIRRWILDALAARLLTGPHGLSVKRSASNILIGQLTIRPANVVIENAAGGGSAPPDNFTIEFRSNDRDGVLLKGIFAAVSGDPVGPNGGRWFFEMQHRLARLEAEVVKAAKHDAKADITAALAILGVLSSVDGRQADSPASALAIMIRPKRPVGLNPKILGFLSAVELYRLKALTVVRDSLTQRKGTGATSIFDAGAVLASLLPSVRGAELGADLRDYASDRLALAGFHDKQAKAAQDMWAPVRDLVGKINGYVSEDEDEDLPATAKIMDDFVTQAHRASALTRQDGKEAYDRLRPDGERLSTLRTLTRAVQSPPTPSAVWELTSDPIPMLTEMLQYWHLCDRLLQSLRDPVDGAAGATDTYNRARLQTALRDLANTLEGLTKG</sequence>
<accession>A0ABW2I2Z5</accession>
<dbReference type="EMBL" id="JBHTBJ010000046">
    <property type="protein sequence ID" value="MFC7279243.1"/>
    <property type="molecule type" value="Genomic_DNA"/>
</dbReference>
<evidence type="ECO:0000313" key="2">
    <source>
        <dbReference type="Proteomes" id="UP001596548"/>
    </source>
</evidence>
<name>A0ABW2I2Z5_9ACTN</name>
<evidence type="ECO:0000313" key="1">
    <source>
        <dbReference type="EMBL" id="MFC7279243.1"/>
    </source>
</evidence>
<keyword evidence="2" id="KW-1185">Reference proteome</keyword>
<proteinExistence type="predicted"/>
<evidence type="ECO:0008006" key="3">
    <source>
        <dbReference type="Google" id="ProtNLM"/>
    </source>
</evidence>
<comment type="caution">
    <text evidence="1">The sequence shown here is derived from an EMBL/GenBank/DDBJ whole genome shotgun (WGS) entry which is preliminary data.</text>
</comment>
<gene>
    <name evidence="1" type="ORF">ACFQS1_35225</name>
</gene>
<protein>
    <recommendedName>
        <fullName evidence="3">ATP-binding protein</fullName>
    </recommendedName>
</protein>